<name>A0A218ZHH0_9HELO</name>
<dbReference type="Proteomes" id="UP000242519">
    <property type="component" value="Unassembled WGS sequence"/>
</dbReference>
<dbReference type="InterPro" id="IPR036770">
    <property type="entry name" value="Ankyrin_rpt-contain_sf"/>
</dbReference>
<dbReference type="STRING" id="503106.A0A218ZHH0"/>
<evidence type="ECO:0000313" key="2">
    <source>
        <dbReference type="EMBL" id="OWP07040.1"/>
    </source>
</evidence>
<dbReference type="OrthoDB" id="9995210at2759"/>
<accession>A0A218ZHH0</accession>
<evidence type="ECO:0000313" key="3">
    <source>
        <dbReference type="Proteomes" id="UP000242519"/>
    </source>
</evidence>
<dbReference type="SUPFAM" id="SSF48403">
    <property type="entry name" value="Ankyrin repeat"/>
    <property type="match status" value="1"/>
</dbReference>
<reference evidence="2 3" key="1">
    <citation type="submission" date="2017-04" db="EMBL/GenBank/DDBJ databases">
        <title>Draft genome sequence of Marssonina coronaria NL1: causal agent of apple blotch.</title>
        <authorList>
            <person name="Cheng Q."/>
        </authorList>
    </citation>
    <scope>NUCLEOTIDE SEQUENCE [LARGE SCALE GENOMIC DNA]</scope>
    <source>
        <strain evidence="2 3">NL1</strain>
    </source>
</reference>
<evidence type="ECO:0000256" key="1">
    <source>
        <dbReference type="SAM" id="MobiDB-lite"/>
    </source>
</evidence>
<dbReference type="AlphaFoldDB" id="A0A218ZHH0"/>
<feature type="region of interest" description="Disordered" evidence="1">
    <location>
        <begin position="183"/>
        <end position="227"/>
    </location>
</feature>
<dbReference type="InParanoid" id="A0A218ZHH0"/>
<dbReference type="EMBL" id="MZNU01000022">
    <property type="protein sequence ID" value="OWP07040.1"/>
    <property type="molecule type" value="Genomic_DNA"/>
</dbReference>
<keyword evidence="3" id="KW-1185">Reference proteome</keyword>
<dbReference type="FunCoup" id="A0A218ZHH0">
    <property type="interactions" value="19"/>
</dbReference>
<proteinExistence type="predicted"/>
<comment type="caution">
    <text evidence="2">The sequence shown here is derived from an EMBL/GenBank/DDBJ whole genome shotgun (WGS) entry which is preliminary data.</text>
</comment>
<feature type="compositionally biased region" description="Acidic residues" evidence="1">
    <location>
        <begin position="196"/>
        <end position="210"/>
    </location>
</feature>
<protein>
    <submittedName>
        <fullName evidence="2">Ankyrin repeat protein</fullName>
    </submittedName>
</protein>
<organism evidence="2 3">
    <name type="scientific">Diplocarpon coronariae</name>
    <dbReference type="NCBI Taxonomy" id="2795749"/>
    <lineage>
        <taxon>Eukaryota</taxon>
        <taxon>Fungi</taxon>
        <taxon>Dikarya</taxon>
        <taxon>Ascomycota</taxon>
        <taxon>Pezizomycotina</taxon>
        <taxon>Leotiomycetes</taxon>
        <taxon>Helotiales</taxon>
        <taxon>Drepanopezizaceae</taxon>
        <taxon>Diplocarpon</taxon>
    </lineage>
</organism>
<dbReference type="Gene3D" id="1.25.40.20">
    <property type="entry name" value="Ankyrin repeat-containing domain"/>
    <property type="match status" value="1"/>
</dbReference>
<sequence>MPLFQPSKSQLHHDYNVTIGASTGEILVEAARHNNTDLLKETIDSIGDEDKAAKILNETKTVLGNHIYHEAALRGNYEVIDMLLDQPGFECDPVTRVDRDTPLHSAVRYLNSLTESSPLTPAISSFGTELISMMIEAGSDPRLRNKADLTPYQLVDPRNEKLRQQLQDAVDVAQNQGDYILEGVNDERDFRGAGGGEDDAGSASDSDFDPAEYTREQRERRRKTGAV</sequence>
<gene>
    <name evidence="2" type="ORF">B2J93_7774</name>
</gene>